<dbReference type="Proteomes" id="UP000001476">
    <property type="component" value="Chromosome"/>
</dbReference>
<gene>
    <name evidence="2" type="ordered locus">EUBELI_00613</name>
</gene>
<keyword evidence="1" id="KW-0472">Membrane</keyword>
<dbReference type="KEGG" id="eel:EUBELI_00613"/>
<keyword evidence="3" id="KW-1185">Reference proteome</keyword>
<feature type="transmembrane region" description="Helical" evidence="1">
    <location>
        <begin position="7"/>
        <end position="30"/>
    </location>
</feature>
<keyword evidence="1" id="KW-0812">Transmembrane</keyword>
<evidence type="ECO:0000313" key="3">
    <source>
        <dbReference type="Proteomes" id="UP000001476"/>
    </source>
</evidence>
<dbReference type="HOGENOM" id="CLU_1842104_0_0_9"/>
<dbReference type="STRING" id="515620.EUBELI_00613"/>
<evidence type="ECO:0000256" key="1">
    <source>
        <dbReference type="SAM" id="Phobius"/>
    </source>
</evidence>
<evidence type="ECO:0000313" key="2">
    <source>
        <dbReference type="EMBL" id="ACR71626.1"/>
    </source>
</evidence>
<sequence>MEWRPCLRGVVTCSGFIVVFAIIIITHAVITGNNIRREEVNQSLDSAMDYAFDRMGDVYADVNYTVYTDKRKQEILTQLMNEFCRVLCKRIASDGRIQVALIYADMDKGLFQIGVTEEYEYPFGGRTGKCYYEKTYSFN</sequence>
<dbReference type="EMBL" id="CP001104">
    <property type="protein sequence ID" value="ACR71626.1"/>
    <property type="molecule type" value="Genomic_DNA"/>
</dbReference>
<keyword evidence="1" id="KW-1133">Transmembrane helix</keyword>
<accession>C4Z4E2</accession>
<dbReference type="AlphaFoldDB" id="C4Z4E2"/>
<proteinExistence type="predicted"/>
<dbReference type="eggNOG" id="ENOG502ZPRK">
    <property type="taxonomic scope" value="Bacteria"/>
</dbReference>
<reference evidence="2 3" key="1">
    <citation type="journal article" date="2009" name="Proc. Natl. Acad. Sci. U.S.A.">
        <title>Characterizing a model human gut microbiota composed of members of its two dominant bacterial phyla.</title>
        <authorList>
            <person name="Mahowald M.A."/>
            <person name="Rey F.E."/>
            <person name="Seedorf H."/>
            <person name="Turnbaugh P.J."/>
            <person name="Fulton R.S."/>
            <person name="Wollam A."/>
            <person name="Shah N."/>
            <person name="Wang C."/>
            <person name="Magrini V."/>
            <person name="Wilson R.K."/>
            <person name="Cantarel B.L."/>
            <person name="Coutinho P.M."/>
            <person name="Henrissat B."/>
            <person name="Crock L.W."/>
            <person name="Russell A."/>
            <person name="Verberkmoes N.C."/>
            <person name="Hettich R.L."/>
            <person name="Gordon J.I."/>
        </authorList>
    </citation>
    <scope>NUCLEOTIDE SEQUENCE [LARGE SCALE GENOMIC DNA]</scope>
    <source>
        <strain evidence="3">ATCC 27750 / DSM 3376 / VPI C15-48 / C15-B4</strain>
    </source>
</reference>
<organism evidence="2 3">
    <name type="scientific">Lachnospira eligens (strain ATCC 27750 / DSM 3376 / VPI C15-48 / C15-B4)</name>
    <name type="common">Eubacterium eligens</name>
    <dbReference type="NCBI Taxonomy" id="515620"/>
    <lineage>
        <taxon>Bacteria</taxon>
        <taxon>Bacillati</taxon>
        <taxon>Bacillota</taxon>
        <taxon>Clostridia</taxon>
        <taxon>Lachnospirales</taxon>
        <taxon>Lachnospiraceae</taxon>
        <taxon>Lachnospira</taxon>
    </lineage>
</organism>
<protein>
    <submittedName>
        <fullName evidence="2">Uncharacterized protein</fullName>
    </submittedName>
</protein>
<name>C4Z4E2_LACE2</name>